<sequence>MVSLSQQTCYMMMLVVEASSDVASEWTVEIVKRKVVALARHVDFALMTLDKDEKLGVYKQASKMFKKRTVAEPQSGAKSESVPADKEQSGKQREFGVLAHELSPN</sequence>
<reference evidence="2 3" key="1">
    <citation type="journal article" date="2018" name="MBio">
        <title>Comparative Genomics Reveals the Core Gene Toolbox for the Fungus-Insect Symbiosis.</title>
        <authorList>
            <person name="Wang Y."/>
            <person name="Stata M."/>
            <person name="Wang W."/>
            <person name="Stajich J.E."/>
            <person name="White M.M."/>
            <person name="Moncalvo J.M."/>
        </authorList>
    </citation>
    <scope>NUCLEOTIDE SEQUENCE [LARGE SCALE GENOMIC DNA]</scope>
    <source>
        <strain evidence="2 3">AUS-77-4</strain>
    </source>
</reference>
<accession>A0A2T9XXR1</accession>
<evidence type="ECO:0000313" key="3">
    <source>
        <dbReference type="Proteomes" id="UP000245699"/>
    </source>
</evidence>
<dbReference type="EMBL" id="MBFT01001221">
    <property type="protein sequence ID" value="PVU84850.1"/>
    <property type="molecule type" value="Genomic_DNA"/>
</dbReference>
<feature type="compositionally biased region" description="Basic and acidic residues" evidence="1">
    <location>
        <begin position="83"/>
        <end position="94"/>
    </location>
</feature>
<proteinExistence type="predicted"/>
<keyword evidence="3" id="KW-1185">Reference proteome</keyword>
<name>A0A2T9XXR1_9FUNG</name>
<dbReference type="Proteomes" id="UP000245699">
    <property type="component" value="Unassembled WGS sequence"/>
</dbReference>
<evidence type="ECO:0000313" key="2">
    <source>
        <dbReference type="EMBL" id="PVU84850.1"/>
    </source>
</evidence>
<gene>
    <name evidence="2" type="ORF">BB559_007347</name>
</gene>
<evidence type="ECO:0000256" key="1">
    <source>
        <dbReference type="SAM" id="MobiDB-lite"/>
    </source>
</evidence>
<dbReference type="AlphaFoldDB" id="A0A2T9XXR1"/>
<feature type="region of interest" description="Disordered" evidence="1">
    <location>
        <begin position="67"/>
        <end position="105"/>
    </location>
</feature>
<organism evidence="2 3">
    <name type="scientific">Furculomyces boomerangus</name>
    <dbReference type="NCBI Taxonomy" id="61424"/>
    <lineage>
        <taxon>Eukaryota</taxon>
        <taxon>Fungi</taxon>
        <taxon>Fungi incertae sedis</taxon>
        <taxon>Zoopagomycota</taxon>
        <taxon>Kickxellomycotina</taxon>
        <taxon>Harpellomycetes</taxon>
        <taxon>Harpellales</taxon>
        <taxon>Harpellaceae</taxon>
        <taxon>Furculomyces</taxon>
    </lineage>
</organism>
<protein>
    <submittedName>
        <fullName evidence="2">Uncharacterized protein</fullName>
    </submittedName>
</protein>
<comment type="caution">
    <text evidence="2">The sequence shown here is derived from an EMBL/GenBank/DDBJ whole genome shotgun (WGS) entry which is preliminary data.</text>
</comment>